<dbReference type="SMART" id="SM01403">
    <property type="entry name" value="Ribosomal_S10"/>
    <property type="match status" value="1"/>
</dbReference>
<dbReference type="Proteomes" id="UP000677228">
    <property type="component" value="Unassembled WGS sequence"/>
</dbReference>
<accession>A0A8S2E832</accession>
<evidence type="ECO:0000256" key="5">
    <source>
        <dbReference type="ARBA" id="ARBA00022980"/>
    </source>
</evidence>
<dbReference type="GO" id="GO:0006893">
    <property type="term" value="P:Golgi to plasma membrane transport"/>
    <property type="evidence" value="ECO:0007669"/>
    <property type="project" value="TreeGrafter"/>
</dbReference>
<evidence type="ECO:0000256" key="7">
    <source>
        <dbReference type="ARBA" id="ARBA00023274"/>
    </source>
</evidence>
<dbReference type="Pfam" id="PF20667">
    <property type="entry name" value="Sec10_N"/>
    <property type="match status" value="1"/>
</dbReference>
<evidence type="ECO:0000256" key="4">
    <source>
        <dbReference type="ARBA" id="ARBA00022483"/>
    </source>
</evidence>
<evidence type="ECO:0000256" key="6">
    <source>
        <dbReference type="ARBA" id="ARBA00023054"/>
    </source>
</evidence>
<evidence type="ECO:0000256" key="8">
    <source>
        <dbReference type="ARBA" id="ARBA00031471"/>
    </source>
</evidence>
<protein>
    <recommendedName>
        <fullName evidence="2">Exocyst complex component 5</fullName>
    </recommendedName>
    <alternativeName>
        <fullName evidence="8">Exocyst complex component Sec10</fullName>
    </alternativeName>
</protein>
<feature type="non-terminal residue" evidence="10">
    <location>
        <position position="813"/>
    </location>
</feature>
<name>A0A8S2E832_9BILA</name>
<comment type="similarity">
    <text evidence="1">Belongs to the SEC10 family.</text>
</comment>
<evidence type="ECO:0000256" key="3">
    <source>
        <dbReference type="ARBA" id="ARBA00022448"/>
    </source>
</evidence>
<evidence type="ECO:0000259" key="9">
    <source>
        <dbReference type="SMART" id="SM01403"/>
    </source>
</evidence>
<evidence type="ECO:0000313" key="11">
    <source>
        <dbReference type="EMBL" id="CAF3885037.1"/>
    </source>
</evidence>
<dbReference type="EMBL" id="CAJOBA010014741">
    <property type="protein sequence ID" value="CAF3885037.1"/>
    <property type="molecule type" value="Genomic_DNA"/>
</dbReference>
<dbReference type="GO" id="GO:1990904">
    <property type="term" value="C:ribonucleoprotein complex"/>
    <property type="evidence" value="ECO:0007669"/>
    <property type="project" value="UniProtKB-KW"/>
</dbReference>
<reference evidence="10" key="1">
    <citation type="submission" date="2021-02" db="EMBL/GenBank/DDBJ databases">
        <authorList>
            <person name="Nowell W R."/>
        </authorList>
    </citation>
    <scope>NUCLEOTIDE SEQUENCE</scope>
</reference>
<comment type="caution">
    <text evidence="10">The sequence shown here is derived from an EMBL/GenBank/DDBJ whole genome shotgun (WGS) entry which is preliminary data.</text>
</comment>
<dbReference type="Pfam" id="PF00338">
    <property type="entry name" value="Ribosomal_S10"/>
    <property type="match status" value="1"/>
</dbReference>
<evidence type="ECO:0000313" key="12">
    <source>
        <dbReference type="Proteomes" id="UP000677228"/>
    </source>
</evidence>
<keyword evidence="3" id="KW-0813">Transport</keyword>
<dbReference type="SUPFAM" id="SSF54999">
    <property type="entry name" value="Ribosomal protein S10"/>
    <property type="match status" value="1"/>
</dbReference>
<keyword evidence="5" id="KW-0689">Ribosomal protein</keyword>
<dbReference type="GO" id="GO:0005840">
    <property type="term" value="C:ribosome"/>
    <property type="evidence" value="ECO:0007669"/>
    <property type="project" value="UniProtKB-KW"/>
</dbReference>
<organism evidence="10 12">
    <name type="scientific">Didymodactylos carnosus</name>
    <dbReference type="NCBI Taxonomy" id="1234261"/>
    <lineage>
        <taxon>Eukaryota</taxon>
        <taxon>Metazoa</taxon>
        <taxon>Spiralia</taxon>
        <taxon>Gnathifera</taxon>
        <taxon>Rotifera</taxon>
        <taxon>Eurotatoria</taxon>
        <taxon>Bdelloidea</taxon>
        <taxon>Philodinida</taxon>
        <taxon>Philodinidae</taxon>
        <taxon>Didymodactylos</taxon>
    </lineage>
</organism>
<dbReference type="EMBL" id="CAJNOK010010411">
    <property type="protein sequence ID" value="CAF1115060.1"/>
    <property type="molecule type" value="Genomic_DNA"/>
</dbReference>
<dbReference type="AlphaFoldDB" id="A0A8S2E832"/>
<dbReference type="GO" id="GO:0006887">
    <property type="term" value="P:exocytosis"/>
    <property type="evidence" value="ECO:0007669"/>
    <property type="project" value="UniProtKB-KW"/>
</dbReference>
<evidence type="ECO:0000256" key="1">
    <source>
        <dbReference type="ARBA" id="ARBA00006572"/>
    </source>
</evidence>
<dbReference type="Gene3D" id="3.30.70.600">
    <property type="entry name" value="Ribosomal protein S10 domain"/>
    <property type="match status" value="1"/>
</dbReference>
<keyword evidence="4" id="KW-0268">Exocytosis</keyword>
<evidence type="ECO:0000256" key="2">
    <source>
        <dbReference type="ARBA" id="ARBA00017524"/>
    </source>
</evidence>
<keyword evidence="7" id="KW-0687">Ribonucleoprotein</keyword>
<feature type="domain" description="Small ribosomal subunit protein uS10" evidence="9">
    <location>
        <begin position="72"/>
        <end position="167"/>
    </location>
</feature>
<sequence length="813" mass="94110">MIVRPSIFINITSRALSIVRNLRNNVPQPGFVSSPTVPPTVNIPDPLLNRGVIYEPPYLFETDTYPNYSMLAITMRGYDYVVLEGFFRYVEKVAKSLDVNVLESVAVPSKSSRVTILKPRSQHVDVEYTLNLYHRIVKLSKVKTTIAPIIFECIRLNIPEGVELKIGVPDIKDDAFRYVPDVELKQLQSEMDAITKEKEDKEKMKYLKREQKQKDKNQAMLLSILSPTLVSEPLPITSNEHDEKSYVYKKTIMDQLILTELDSDSFDVDNLIENVAYKAVDGNITNQNFDLFLLEDKFRKAMSILQAQQVLNERTIKQLQDSCEQERQTWSGSVAQLEELYQNAYTDQQELEMRISVISTKVIQIGHQLESKSNPRQQLVEARTTAKYLERFLDANDDVIGLFHDISKLEQAAHVIHQLYNVLQELPDEPKFIDAKTKVKERYMAIEEMLLQEFSRAQVRNDKKTMKKYIKLLSKFKGHNDCVQNFITDCLKGYFDNPNIDIFDAIPQLFIKVSELINELFDQPEKVIEKLIITVYTEKLAPYVRTKLEPYEQNPDLENMEKYLQTLYLLNKKASKLSNDLQTQKISDDPAFLHKLNQHVFKVYLKSYSKYELNCLEEKFQLQLERIEGSSGGQRRIKQAGLTSITDIIQQRLLSTNDQVDESRFSSELGAVLLDDCKTSMNRIAMLSEGFEASENICQCFLRLLNALCVQHVEIELQFSLSAIPGNEPRQEPDIKFFHAILQTNNIIQLVERYFVFNVAPLLTYVFKDLFEFFCCFYYLNLIFSGTQQQSVILQTKEKIMNQLEELINTGVD</sequence>
<dbReference type="InterPro" id="IPR036838">
    <property type="entry name" value="Ribosomal_uS10_dom_sf"/>
</dbReference>
<evidence type="ECO:0000313" key="10">
    <source>
        <dbReference type="EMBL" id="CAF1115060.1"/>
    </source>
</evidence>
<dbReference type="PANTHER" id="PTHR12100:SF0">
    <property type="entry name" value="EXOCYST COMPLEX COMPONENT 5"/>
    <property type="match status" value="1"/>
</dbReference>
<dbReference type="InterPro" id="IPR048625">
    <property type="entry name" value="Sec10_N"/>
</dbReference>
<dbReference type="InterPro" id="IPR009976">
    <property type="entry name" value="Sec10-like"/>
</dbReference>
<dbReference type="Pfam" id="PF07393">
    <property type="entry name" value="Sec10_HB"/>
    <property type="match status" value="1"/>
</dbReference>
<proteinExistence type="inferred from homology"/>
<keyword evidence="6" id="KW-0175">Coiled coil</keyword>
<feature type="non-terminal residue" evidence="10">
    <location>
        <position position="1"/>
    </location>
</feature>
<dbReference type="InterPro" id="IPR027486">
    <property type="entry name" value="Ribosomal_uS10_dom"/>
</dbReference>
<dbReference type="InterPro" id="IPR048627">
    <property type="entry name" value="Sec10_HB"/>
</dbReference>
<dbReference type="GO" id="GO:0000145">
    <property type="term" value="C:exocyst"/>
    <property type="evidence" value="ECO:0007669"/>
    <property type="project" value="TreeGrafter"/>
</dbReference>
<dbReference type="Proteomes" id="UP000682733">
    <property type="component" value="Unassembled WGS sequence"/>
</dbReference>
<dbReference type="PANTHER" id="PTHR12100">
    <property type="entry name" value="SEC10"/>
    <property type="match status" value="1"/>
</dbReference>
<gene>
    <name evidence="10" type="ORF">OVA965_LOCUS19919</name>
    <name evidence="11" type="ORF">TMI583_LOCUS20135</name>
</gene>